<protein>
    <recommendedName>
        <fullName evidence="4">RxLR effector protein</fullName>
    </recommendedName>
</protein>
<evidence type="ECO:0000313" key="3">
    <source>
        <dbReference type="EMBL" id="ETL82421.1"/>
    </source>
</evidence>
<evidence type="ECO:0000256" key="1">
    <source>
        <dbReference type="SAM" id="Phobius"/>
    </source>
</evidence>
<sequence>MRFSTTLAVFMAPLLWSWINFTDAKNTGIINNMARASNVRFAVNKTRRLRRVQYLQDEERMEAIDVGMANVVNPAPSAHSAQTTESHKPLLKLGNVSKIIFIYWILVGGLVGFAKLVHMSSNDNTGSA</sequence>
<name>W2KB08_PHYNI</name>
<dbReference type="EMBL" id="KI682232">
    <property type="protein sequence ID" value="ETL82421.1"/>
    <property type="molecule type" value="Genomic_DNA"/>
</dbReference>
<evidence type="ECO:0000256" key="2">
    <source>
        <dbReference type="SAM" id="SignalP"/>
    </source>
</evidence>
<keyword evidence="1" id="KW-0812">Transmembrane</keyword>
<dbReference type="OrthoDB" id="93860at2759"/>
<keyword evidence="2" id="KW-0732">Signal</keyword>
<keyword evidence="1" id="KW-1133">Transmembrane helix</keyword>
<organism evidence="3">
    <name type="scientific">Phytophthora nicotianae</name>
    <name type="common">Potato buckeye rot agent</name>
    <name type="synonym">Phytophthora parasitica</name>
    <dbReference type="NCBI Taxonomy" id="4792"/>
    <lineage>
        <taxon>Eukaryota</taxon>
        <taxon>Sar</taxon>
        <taxon>Stramenopiles</taxon>
        <taxon>Oomycota</taxon>
        <taxon>Peronosporomycetes</taxon>
        <taxon>Peronosporales</taxon>
        <taxon>Peronosporaceae</taxon>
        <taxon>Phytophthora</taxon>
    </lineage>
</organism>
<keyword evidence="1" id="KW-0472">Membrane</keyword>
<evidence type="ECO:0008006" key="4">
    <source>
        <dbReference type="Google" id="ProtNLM"/>
    </source>
</evidence>
<feature type="transmembrane region" description="Helical" evidence="1">
    <location>
        <begin position="99"/>
        <end position="117"/>
    </location>
</feature>
<gene>
    <name evidence="3" type="ORF">L917_17407</name>
</gene>
<dbReference type="AlphaFoldDB" id="W2KB08"/>
<reference evidence="3" key="1">
    <citation type="submission" date="2013-11" db="EMBL/GenBank/DDBJ databases">
        <title>The Genome Sequence of Phytophthora parasitica CHvinca01.</title>
        <authorList>
            <consortium name="The Broad Institute Genomics Platform"/>
            <person name="Russ C."/>
            <person name="Tyler B."/>
            <person name="Panabieres F."/>
            <person name="Shan W."/>
            <person name="Tripathy S."/>
            <person name="Grunwald N."/>
            <person name="Machado M."/>
            <person name="Johnson C.S."/>
            <person name="Arredondo F."/>
            <person name="Hong C."/>
            <person name="Coffey M."/>
            <person name="Young S.K."/>
            <person name="Zeng Q."/>
            <person name="Gargeya S."/>
            <person name="Fitzgerald M."/>
            <person name="Abouelleil A."/>
            <person name="Alvarado L."/>
            <person name="Chapman S.B."/>
            <person name="Gainer-Dewar J."/>
            <person name="Goldberg J."/>
            <person name="Griggs A."/>
            <person name="Gujja S."/>
            <person name="Hansen M."/>
            <person name="Howarth C."/>
            <person name="Imamovic A."/>
            <person name="Ireland A."/>
            <person name="Larimer J."/>
            <person name="McCowan C."/>
            <person name="Murphy C."/>
            <person name="Pearson M."/>
            <person name="Poon T.W."/>
            <person name="Priest M."/>
            <person name="Roberts A."/>
            <person name="Saif S."/>
            <person name="Shea T."/>
            <person name="Sykes S."/>
            <person name="Wortman J."/>
            <person name="Nusbaum C."/>
            <person name="Birren B."/>
        </authorList>
    </citation>
    <scope>NUCLEOTIDE SEQUENCE [LARGE SCALE GENOMIC DNA]</scope>
    <source>
        <strain evidence="3">CHvinca01</strain>
    </source>
</reference>
<accession>W2KB08</accession>
<dbReference type="Proteomes" id="UP000054423">
    <property type="component" value="Unassembled WGS sequence"/>
</dbReference>
<proteinExistence type="predicted"/>
<feature type="chain" id="PRO_5004819225" description="RxLR effector protein" evidence="2">
    <location>
        <begin position="25"/>
        <end position="128"/>
    </location>
</feature>
<feature type="signal peptide" evidence="2">
    <location>
        <begin position="1"/>
        <end position="24"/>
    </location>
</feature>